<evidence type="ECO:0000259" key="14">
    <source>
        <dbReference type="Pfam" id="PF00593"/>
    </source>
</evidence>
<dbReference type="Pfam" id="PF00593">
    <property type="entry name" value="TonB_dep_Rec_b-barrel"/>
    <property type="match status" value="1"/>
</dbReference>
<proteinExistence type="inferred from homology"/>
<reference evidence="16 17" key="1">
    <citation type="submission" date="2024-05" db="EMBL/GenBank/DDBJ databases">
        <title>Three bacterial strains, DH-69, EH-24, and ECK-19 isolated from coastal sediments.</title>
        <authorList>
            <person name="Ye Y.-Q."/>
            <person name="Du Z.-J."/>
        </authorList>
    </citation>
    <scope>NUCLEOTIDE SEQUENCE [LARGE SCALE GENOMIC DNA]</scope>
    <source>
        <strain evidence="16 17">ECK-19</strain>
    </source>
</reference>
<feature type="chain" id="PRO_5046004281" evidence="13">
    <location>
        <begin position="32"/>
        <end position="734"/>
    </location>
</feature>
<feature type="domain" description="TonB-dependent receptor-like beta-barrel" evidence="14">
    <location>
        <begin position="285"/>
        <end position="698"/>
    </location>
</feature>
<feature type="signal peptide" evidence="13">
    <location>
        <begin position="1"/>
        <end position="31"/>
    </location>
</feature>
<gene>
    <name evidence="16" type="ORF">ABFZ84_14555</name>
</gene>
<dbReference type="PANTHER" id="PTHR32552:SF82">
    <property type="entry name" value="FCUA PROTEIN"/>
    <property type="match status" value="1"/>
</dbReference>
<keyword evidence="9 10" id="KW-0998">Cell outer membrane</keyword>
<accession>A0ABV3Z9R5</accession>
<dbReference type="PANTHER" id="PTHR32552">
    <property type="entry name" value="FERRICHROME IRON RECEPTOR-RELATED"/>
    <property type="match status" value="1"/>
</dbReference>
<comment type="caution">
    <text evidence="16">The sequence shown here is derived from an EMBL/GenBank/DDBJ whole genome shotgun (WGS) entry which is preliminary data.</text>
</comment>
<dbReference type="NCBIfam" id="TIGR01783">
    <property type="entry name" value="TonB-siderophor"/>
    <property type="match status" value="1"/>
</dbReference>
<keyword evidence="4 10" id="KW-1134">Transmembrane beta strand</keyword>
<dbReference type="InterPro" id="IPR036942">
    <property type="entry name" value="Beta-barrel_TonB_sf"/>
</dbReference>
<feature type="domain" description="TonB-dependent receptor plug" evidence="15">
    <location>
        <begin position="75"/>
        <end position="171"/>
    </location>
</feature>
<name>A0ABV3Z9R5_9PROT</name>
<evidence type="ECO:0000256" key="8">
    <source>
        <dbReference type="ARBA" id="ARBA00023170"/>
    </source>
</evidence>
<evidence type="ECO:0000256" key="6">
    <source>
        <dbReference type="ARBA" id="ARBA00023077"/>
    </source>
</evidence>
<keyword evidence="7 10" id="KW-0472">Membrane</keyword>
<comment type="subcellular location">
    <subcellularLocation>
        <location evidence="1 10">Cell outer membrane</location>
        <topology evidence="1 10">Multi-pass membrane protein</topology>
    </subcellularLocation>
</comment>
<keyword evidence="6 11" id="KW-0798">TonB box</keyword>
<dbReference type="Gene3D" id="2.170.130.10">
    <property type="entry name" value="TonB-dependent receptor, plug domain"/>
    <property type="match status" value="1"/>
</dbReference>
<evidence type="ECO:0000259" key="15">
    <source>
        <dbReference type="Pfam" id="PF07715"/>
    </source>
</evidence>
<evidence type="ECO:0000256" key="11">
    <source>
        <dbReference type="RuleBase" id="RU003357"/>
    </source>
</evidence>
<keyword evidence="8 16" id="KW-0675">Receptor</keyword>
<keyword evidence="3 10" id="KW-0813">Transport</keyword>
<dbReference type="RefSeq" id="WP_369314808.1">
    <property type="nucleotide sequence ID" value="NZ_JBEHZE010000002.1"/>
</dbReference>
<feature type="region of interest" description="Disordered" evidence="12">
    <location>
        <begin position="500"/>
        <end position="525"/>
    </location>
</feature>
<evidence type="ECO:0000256" key="5">
    <source>
        <dbReference type="ARBA" id="ARBA00022692"/>
    </source>
</evidence>
<organism evidence="16 17">
    <name type="scientific">Hyphococcus lacteus</name>
    <dbReference type="NCBI Taxonomy" id="3143536"/>
    <lineage>
        <taxon>Bacteria</taxon>
        <taxon>Pseudomonadati</taxon>
        <taxon>Pseudomonadota</taxon>
        <taxon>Alphaproteobacteria</taxon>
        <taxon>Parvularculales</taxon>
        <taxon>Parvularculaceae</taxon>
        <taxon>Hyphococcus</taxon>
    </lineage>
</organism>
<comment type="similarity">
    <text evidence="2 10 11">Belongs to the TonB-dependent receptor family.</text>
</comment>
<dbReference type="PROSITE" id="PS51257">
    <property type="entry name" value="PROKAR_LIPOPROTEIN"/>
    <property type="match status" value="1"/>
</dbReference>
<dbReference type="InterPro" id="IPR037066">
    <property type="entry name" value="Plug_dom_sf"/>
</dbReference>
<dbReference type="CDD" id="cd01347">
    <property type="entry name" value="ligand_gated_channel"/>
    <property type="match status" value="1"/>
</dbReference>
<dbReference type="SUPFAM" id="SSF56935">
    <property type="entry name" value="Porins"/>
    <property type="match status" value="1"/>
</dbReference>
<dbReference type="Gene3D" id="2.40.170.20">
    <property type="entry name" value="TonB-dependent receptor, beta-barrel domain"/>
    <property type="match status" value="1"/>
</dbReference>
<dbReference type="EMBL" id="JBEHZE010000002">
    <property type="protein sequence ID" value="MEX6634769.1"/>
    <property type="molecule type" value="Genomic_DNA"/>
</dbReference>
<evidence type="ECO:0000256" key="4">
    <source>
        <dbReference type="ARBA" id="ARBA00022452"/>
    </source>
</evidence>
<dbReference type="Pfam" id="PF07715">
    <property type="entry name" value="Plug"/>
    <property type="match status" value="1"/>
</dbReference>
<evidence type="ECO:0000256" key="1">
    <source>
        <dbReference type="ARBA" id="ARBA00004571"/>
    </source>
</evidence>
<dbReference type="InterPro" id="IPR039426">
    <property type="entry name" value="TonB-dep_rcpt-like"/>
</dbReference>
<keyword evidence="5 10" id="KW-0812">Transmembrane</keyword>
<dbReference type="Proteomes" id="UP001560685">
    <property type="component" value="Unassembled WGS sequence"/>
</dbReference>
<keyword evidence="13" id="KW-0732">Signal</keyword>
<evidence type="ECO:0000256" key="13">
    <source>
        <dbReference type="SAM" id="SignalP"/>
    </source>
</evidence>
<evidence type="ECO:0000256" key="12">
    <source>
        <dbReference type="SAM" id="MobiDB-lite"/>
    </source>
</evidence>
<protein>
    <submittedName>
        <fullName evidence="16">TonB-dependent siderophore receptor</fullName>
    </submittedName>
</protein>
<evidence type="ECO:0000313" key="16">
    <source>
        <dbReference type="EMBL" id="MEX6634769.1"/>
    </source>
</evidence>
<evidence type="ECO:0000313" key="17">
    <source>
        <dbReference type="Proteomes" id="UP001560685"/>
    </source>
</evidence>
<sequence length="734" mass="79193">MGLQENRKIKRKGFALASGLITAALGCPAIAQDAKADERNVETDKDVIVVTAQRRNQTEVRSGGDLGVFGDKDAIDTPFTFRTFDETLIQNQQPQSLGDVLENDPTVRRTLGSGNASEQFVIRGFQVFGDDVGMNGLFGVTPRQLVAPELYSGVQVLNGANAFLNGASPGGSGIGGGVNLQMKHALAEPLTRATLNYSSKEHFGGSADVSRRFGNEDQVGARVNGAFRSGNGAIDDEFRETLVLGGAFDWEVGNMRFIVDGAFQRVEVNQFRPKIRVTGAVPEVPDNNVNYGPSYATTELESVFGQVRFEYDLTDNAMFYASAGALRSEEFGQYGRFTLTDIGTGDGTNSGSIIAARQRNEAMETGLRVKFGSAITHEVNVGANANWQQFRSAFDFRQSVYQNLYDPVEMPLSPVQTFVRGDLDDPSISNLSRQLSAFVSDTIGFWDDRILLTGGLRLQEVKSGLGSFYKEDAVTPVVGLVVRPADNISFFANRIEGLTQGGTAPDSGSDPDDPGGAELPVSNGGEVLRPSKSVQYELGGKIEMERFSASLALFQIEMPSFYLGADPDAPGFLLFSDFGNQRNRGVELFLSGEPVEGLRLITGGAIIDTELRETAGGVNEGNAALGVPKYTMNANAEWDLSFAPGVTLTGRIVHTGEQYADTSNLLELDSWTRADLGARYVFVGANRPVTLRFTVDNVANSRYWSSGYTAFGSGTGRLLQGRPRTFKASASIDF</sequence>
<evidence type="ECO:0000256" key="3">
    <source>
        <dbReference type="ARBA" id="ARBA00022448"/>
    </source>
</evidence>
<keyword evidence="17" id="KW-1185">Reference proteome</keyword>
<evidence type="ECO:0000256" key="2">
    <source>
        <dbReference type="ARBA" id="ARBA00009810"/>
    </source>
</evidence>
<evidence type="ECO:0000256" key="7">
    <source>
        <dbReference type="ARBA" id="ARBA00023136"/>
    </source>
</evidence>
<dbReference type="InterPro" id="IPR010105">
    <property type="entry name" value="TonB_sidphr_rcpt"/>
</dbReference>
<evidence type="ECO:0000256" key="9">
    <source>
        <dbReference type="ARBA" id="ARBA00023237"/>
    </source>
</evidence>
<dbReference type="InterPro" id="IPR012910">
    <property type="entry name" value="Plug_dom"/>
</dbReference>
<dbReference type="InterPro" id="IPR000531">
    <property type="entry name" value="Beta-barrel_TonB"/>
</dbReference>
<dbReference type="PROSITE" id="PS52016">
    <property type="entry name" value="TONB_DEPENDENT_REC_3"/>
    <property type="match status" value="1"/>
</dbReference>
<evidence type="ECO:0000256" key="10">
    <source>
        <dbReference type="PROSITE-ProRule" id="PRU01360"/>
    </source>
</evidence>